<dbReference type="EMBL" id="RSCD01000022">
    <property type="protein sequence ID" value="RSH84027.1"/>
    <property type="molecule type" value="Genomic_DNA"/>
</dbReference>
<evidence type="ECO:0000256" key="1">
    <source>
        <dbReference type="SAM" id="SignalP"/>
    </source>
</evidence>
<keyword evidence="1" id="KW-0732">Signal</keyword>
<dbReference type="AlphaFoldDB" id="A0A427XYZ1"/>
<gene>
    <name evidence="2" type="ORF">EHS25_005272</name>
</gene>
<sequence>MRSILNLLLLLSLLGLSSAGPAWRGGRRSSDFVERCKTNAECIRSHQPLLRPAKRIPKSDSRTLVDRSEYTAPFAFSTPGLYTVSVDTNGTYHISVTGGSGGNGGLTGNTYTGGAAATIQGEFYLTTDQTFFMVVGAAGLSGVNAVAGGGGGGGGGSFIYTPDNSLLVAAAGGGGAGRAQQGQPASTGTTATAGFYGAAAGTGGLGGGASTGSDIGGSGAGFNGDGGTTSGAGNGVGGTTGPYWQGGSNQYAPGGYGGGGGGSIDAGGGGAGYNGGGGGGDTSGGGGGGSFIDDTVASQITPPSLAATSGNGFISVVLLP</sequence>
<organism evidence="2 3">
    <name type="scientific">Saitozyma podzolica</name>
    <dbReference type="NCBI Taxonomy" id="1890683"/>
    <lineage>
        <taxon>Eukaryota</taxon>
        <taxon>Fungi</taxon>
        <taxon>Dikarya</taxon>
        <taxon>Basidiomycota</taxon>
        <taxon>Agaricomycotina</taxon>
        <taxon>Tremellomycetes</taxon>
        <taxon>Tremellales</taxon>
        <taxon>Trimorphomycetaceae</taxon>
        <taxon>Saitozyma</taxon>
    </lineage>
</organism>
<feature type="chain" id="PRO_5019022922" evidence="1">
    <location>
        <begin position="20"/>
        <end position="320"/>
    </location>
</feature>
<proteinExistence type="predicted"/>
<dbReference type="STRING" id="1890683.A0A427XYZ1"/>
<evidence type="ECO:0000313" key="2">
    <source>
        <dbReference type="EMBL" id="RSH84027.1"/>
    </source>
</evidence>
<protein>
    <submittedName>
        <fullName evidence="2">Uncharacterized protein</fullName>
    </submittedName>
</protein>
<dbReference type="OrthoDB" id="10582602at2759"/>
<reference evidence="2 3" key="1">
    <citation type="submission" date="2018-11" db="EMBL/GenBank/DDBJ databases">
        <title>Genome sequence of Saitozyma podzolica DSM 27192.</title>
        <authorList>
            <person name="Aliyu H."/>
            <person name="Gorte O."/>
            <person name="Ochsenreither K."/>
        </authorList>
    </citation>
    <scope>NUCLEOTIDE SEQUENCE [LARGE SCALE GENOMIC DNA]</scope>
    <source>
        <strain evidence="2 3">DSM 27192</strain>
    </source>
</reference>
<evidence type="ECO:0000313" key="3">
    <source>
        <dbReference type="Proteomes" id="UP000279259"/>
    </source>
</evidence>
<keyword evidence="3" id="KW-1185">Reference proteome</keyword>
<accession>A0A427XYZ1</accession>
<comment type="caution">
    <text evidence="2">The sequence shown here is derived from an EMBL/GenBank/DDBJ whole genome shotgun (WGS) entry which is preliminary data.</text>
</comment>
<name>A0A427XYZ1_9TREE</name>
<feature type="signal peptide" evidence="1">
    <location>
        <begin position="1"/>
        <end position="19"/>
    </location>
</feature>
<dbReference type="Proteomes" id="UP000279259">
    <property type="component" value="Unassembled WGS sequence"/>
</dbReference>